<evidence type="ECO:0000313" key="6">
    <source>
        <dbReference type="EMBL" id="KPM06247.1"/>
    </source>
</evidence>
<keyword evidence="3" id="KW-1133">Transmembrane helix</keyword>
<keyword evidence="2" id="KW-0812">Transmembrane</keyword>
<dbReference type="Proteomes" id="UP000616769">
    <property type="component" value="Unassembled WGS sequence"/>
</dbReference>
<accession>A0A132A5N3</accession>
<dbReference type="OrthoDB" id="200954at2759"/>
<proteinExistence type="inferred from homology"/>
<sequence length="217" mass="23661">MDQLQSHLLQLKNMKFNEKQLAYGSTILISLAPFLVLFLFRIENTSKHRNKLRLALSFASGGLLDVSQSRLVSGILNLIADFLHNLTDGLAIGATFAAGGSMGAITAFTILMHEIPHEIGDYAMLIQAGYLRRNAMALQLVTAIGALIGTFIGLHYGGLDYATQIILPITAGGFIYIATVSIVPELLEGKISHLQSFYELTALFIGVAMMYWIALNE</sequence>
<evidence type="ECO:0000256" key="2">
    <source>
        <dbReference type="ARBA" id="ARBA00022692"/>
    </source>
</evidence>
<dbReference type="InterPro" id="IPR003689">
    <property type="entry name" value="ZIP"/>
</dbReference>
<dbReference type="EMBL" id="JXLN01010731">
    <property type="protein sequence ID" value="KPM06247.1"/>
    <property type="molecule type" value="Genomic_DNA"/>
</dbReference>
<comment type="similarity">
    <text evidence="5">Belongs to the ZIP transporter (TC 2.A.5) family. KE4/Catsup subfamily.</text>
</comment>
<name>A0A132A5N3_SARSC</name>
<dbReference type="PANTHER" id="PTHR16950">
    <property type="entry name" value="ZINC TRANSPORTER SLC39A7 HISTIDINE-RICH MEMBRANE PROTEIN KE4"/>
    <property type="match status" value="1"/>
</dbReference>
<gene>
    <name evidence="6" type="ORF">QR98_0047210</name>
</gene>
<comment type="caution">
    <text evidence="6">The sequence shown here is derived from an EMBL/GenBank/DDBJ whole genome shotgun (WGS) entry which is preliminary data.</text>
</comment>
<keyword evidence="4" id="KW-0472">Membrane</keyword>
<dbReference type="GO" id="GO:0006882">
    <property type="term" value="P:intracellular zinc ion homeostasis"/>
    <property type="evidence" value="ECO:0007669"/>
    <property type="project" value="TreeGrafter"/>
</dbReference>
<dbReference type="GO" id="GO:0016020">
    <property type="term" value="C:membrane"/>
    <property type="evidence" value="ECO:0007669"/>
    <property type="project" value="UniProtKB-SubCell"/>
</dbReference>
<dbReference type="Pfam" id="PF02535">
    <property type="entry name" value="Zip"/>
    <property type="match status" value="1"/>
</dbReference>
<evidence type="ECO:0000313" key="7">
    <source>
        <dbReference type="Proteomes" id="UP000616769"/>
    </source>
</evidence>
<evidence type="ECO:0000256" key="4">
    <source>
        <dbReference type="ARBA" id="ARBA00023136"/>
    </source>
</evidence>
<comment type="subcellular location">
    <subcellularLocation>
        <location evidence="1">Membrane</location>
        <topology evidence="1">Multi-pass membrane protein</topology>
    </subcellularLocation>
</comment>
<dbReference type="AlphaFoldDB" id="A0A132A5N3"/>
<evidence type="ECO:0000256" key="5">
    <source>
        <dbReference type="ARBA" id="ARBA00038485"/>
    </source>
</evidence>
<evidence type="ECO:0000256" key="1">
    <source>
        <dbReference type="ARBA" id="ARBA00004141"/>
    </source>
</evidence>
<protein>
    <submittedName>
        <fullName evidence="6">Zinc transporter SLC39A7-like protein</fullName>
    </submittedName>
</protein>
<dbReference type="GO" id="GO:0005385">
    <property type="term" value="F:zinc ion transmembrane transporter activity"/>
    <property type="evidence" value="ECO:0007669"/>
    <property type="project" value="TreeGrafter"/>
</dbReference>
<dbReference type="PANTHER" id="PTHR16950:SF16">
    <property type="entry name" value="ZINC TRANSPORTER ZIP13"/>
    <property type="match status" value="1"/>
</dbReference>
<dbReference type="VEuPathDB" id="VectorBase:SSCA009625"/>
<reference evidence="6 7" key="1">
    <citation type="journal article" date="2015" name="Parasit. Vectors">
        <title>Draft genome of the scabies mite.</title>
        <authorList>
            <person name="Rider S.D.Jr."/>
            <person name="Morgan M.S."/>
            <person name="Arlian L.G."/>
        </authorList>
    </citation>
    <scope>NUCLEOTIDE SEQUENCE [LARGE SCALE GENOMIC DNA]</scope>
    <source>
        <strain evidence="6">Arlian Lab</strain>
    </source>
</reference>
<evidence type="ECO:0000256" key="3">
    <source>
        <dbReference type="ARBA" id="ARBA00022989"/>
    </source>
</evidence>
<organism evidence="6 7">
    <name type="scientific">Sarcoptes scabiei</name>
    <name type="common">Itch mite</name>
    <name type="synonym">Acarus scabiei</name>
    <dbReference type="NCBI Taxonomy" id="52283"/>
    <lineage>
        <taxon>Eukaryota</taxon>
        <taxon>Metazoa</taxon>
        <taxon>Ecdysozoa</taxon>
        <taxon>Arthropoda</taxon>
        <taxon>Chelicerata</taxon>
        <taxon>Arachnida</taxon>
        <taxon>Acari</taxon>
        <taxon>Acariformes</taxon>
        <taxon>Sarcoptiformes</taxon>
        <taxon>Astigmata</taxon>
        <taxon>Psoroptidia</taxon>
        <taxon>Sarcoptoidea</taxon>
        <taxon>Sarcoptidae</taxon>
        <taxon>Sarcoptinae</taxon>
        <taxon>Sarcoptes</taxon>
    </lineage>
</organism>